<reference evidence="8" key="2">
    <citation type="submission" date="2023-01" db="EMBL/GenBank/DDBJ databases">
        <authorList>
            <person name="Sun Q."/>
            <person name="Evtushenko L."/>
        </authorList>
    </citation>
    <scope>NUCLEOTIDE SEQUENCE</scope>
    <source>
        <strain evidence="8">VKM Ac-1020</strain>
    </source>
</reference>
<keyword evidence="5 6" id="KW-0472">Membrane</keyword>
<feature type="transmembrane region" description="Helical" evidence="6">
    <location>
        <begin position="63"/>
        <end position="83"/>
    </location>
</feature>
<dbReference type="RefSeq" id="WP_271172097.1">
    <property type="nucleotide sequence ID" value="NZ_BSEJ01000001.1"/>
</dbReference>
<name>A0A9W6LVQ6_9MICO</name>
<protein>
    <submittedName>
        <fullName evidence="8">RDD family protein</fullName>
    </submittedName>
</protein>
<dbReference type="PANTHER" id="PTHR36115">
    <property type="entry name" value="PROLINE-RICH ANTIGEN HOMOLOG-RELATED"/>
    <property type="match status" value="1"/>
</dbReference>
<dbReference type="PIRSF" id="PIRSF021697">
    <property type="entry name" value="UCP021697"/>
    <property type="match status" value="1"/>
</dbReference>
<evidence type="ECO:0000259" key="7">
    <source>
        <dbReference type="Pfam" id="PF06271"/>
    </source>
</evidence>
<keyword evidence="2" id="KW-1003">Cell membrane</keyword>
<feature type="transmembrane region" description="Helical" evidence="6">
    <location>
        <begin position="31"/>
        <end position="51"/>
    </location>
</feature>
<dbReference type="Proteomes" id="UP001142462">
    <property type="component" value="Unassembled WGS sequence"/>
</dbReference>
<evidence type="ECO:0000256" key="2">
    <source>
        <dbReference type="ARBA" id="ARBA00022475"/>
    </source>
</evidence>
<accession>A0A9W6LVQ6</accession>
<feature type="domain" description="RDD" evidence="7">
    <location>
        <begin position="25"/>
        <end position="137"/>
    </location>
</feature>
<comment type="subcellular location">
    <subcellularLocation>
        <location evidence="1">Cell membrane</location>
        <topology evidence="1">Multi-pass membrane protein</topology>
    </subcellularLocation>
</comment>
<evidence type="ECO:0000313" key="9">
    <source>
        <dbReference type="Proteomes" id="UP001142462"/>
    </source>
</evidence>
<evidence type="ECO:0000256" key="1">
    <source>
        <dbReference type="ARBA" id="ARBA00004651"/>
    </source>
</evidence>
<dbReference type="Pfam" id="PF06271">
    <property type="entry name" value="RDD"/>
    <property type="match status" value="1"/>
</dbReference>
<evidence type="ECO:0000256" key="4">
    <source>
        <dbReference type="ARBA" id="ARBA00022989"/>
    </source>
</evidence>
<dbReference type="EMBL" id="BSEJ01000001">
    <property type="protein sequence ID" value="GLJ60385.1"/>
    <property type="molecule type" value="Genomic_DNA"/>
</dbReference>
<evidence type="ECO:0000256" key="6">
    <source>
        <dbReference type="SAM" id="Phobius"/>
    </source>
</evidence>
<dbReference type="PANTHER" id="PTHR36115:SF6">
    <property type="entry name" value="PROLINE-RICH ANTIGEN HOMOLOG"/>
    <property type="match status" value="1"/>
</dbReference>
<keyword evidence="4 6" id="KW-1133">Transmembrane helix</keyword>
<evidence type="ECO:0000313" key="8">
    <source>
        <dbReference type="EMBL" id="GLJ60385.1"/>
    </source>
</evidence>
<organism evidence="8 9">
    <name type="scientific">Microbacterium barkeri</name>
    <dbReference type="NCBI Taxonomy" id="33917"/>
    <lineage>
        <taxon>Bacteria</taxon>
        <taxon>Bacillati</taxon>
        <taxon>Actinomycetota</taxon>
        <taxon>Actinomycetes</taxon>
        <taxon>Micrococcales</taxon>
        <taxon>Microbacteriaceae</taxon>
        <taxon>Microbacterium</taxon>
    </lineage>
</organism>
<comment type="caution">
    <text evidence="8">The sequence shown here is derived from an EMBL/GenBank/DDBJ whole genome shotgun (WGS) entry which is preliminary data.</text>
</comment>
<sequence>MTSPTHADHPGASLGLPATGAGSIARPGRRIAALAIDYAAATLIASAFFGYDQFALPSEAGLTMFTPLMVFAALQVLFIPMLGGSPGHRLVGMRLVRADGAWTGVWRPIVRTALLMLVIPAVVWDQDQRGLHDKAAGTVLLRA</sequence>
<dbReference type="InterPro" id="IPR051791">
    <property type="entry name" value="Pra-immunoreactive"/>
</dbReference>
<dbReference type="InterPro" id="IPR016795">
    <property type="entry name" value="UCP021697"/>
</dbReference>
<evidence type="ECO:0000256" key="3">
    <source>
        <dbReference type="ARBA" id="ARBA00022692"/>
    </source>
</evidence>
<keyword evidence="3 6" id="KW-0812">Transmembrane</keyword>
<reference evidence="8" key="1">
    <citation type="journal article" date="2014" name="Int. J. Syst. Evol. Microbiol.">
        <title>Complete genome sequence of Corynebacterium casei LMG S-19264T (=DSM 44701T), isolated from a smear-ripened cheese.</title>
        <authorList>
            <consortium name="US DOE Joint Genome Institute (JGI-PGF)"/>
            <person name="Walter F."/>
            <person name="Albersmeier A."/>
            <person name="Kalinowski J."/>
            <person name="Ruckert C."/>
        </authorList>
    </citation>
    <scope>NUCLEOTIDE SEQUENCE</scope>
    <source>
        <strain evidence="8">VKM Ac-1020</strain>
    </source>
</reference>
<dbReference type="GO" id="GO:0005886">
    <property type="term" value="C:plasma membrane"/>
    <property type="evidence" value="ECO:0007669"/>
    <property type="project" value="UniProtKB-SubCell"/>
</dbReference>
<evidence type="ECO:0000256" key="5">
    <source>
        <dbReference type="ARBA" id="ARBA00023136"/>
    </source>
</evidence>
<keyword evidence="9" id="KW-1185">Reference proteome</keyword>
<dbReference type="AlphaFoldDB" id="A0A9W6LVQ6"/>
<gene>
    <name evidence="8" type="ORF">GCM10017576_05140</name>
</gene>
<proteinExistence type="predicted"/>
<dbReference type="InterPro" id="IPR010432">
    <property type="entry name" value="RDD"/>
</dbReference>